<evidence type="ECO:0000259" key="3">
    <source>
        <dbReference type="Pfam" id="PF00582"/>
    </source>
</evidence>
<dbReference type="Gene3D" id="3.40.50.12370">
    <property type="match status" value="1"/>
</dbReference>
<evidence type="ECO:0000313" key="5">
    <source>
        <dbReference type="Proteomes" id="UP000230161"/>
    </source>
</evidence>
<dbReference type="PANTHER" id="PTHR46268">
    <property type="entry name" value="STRESS RESPONSE PROTEIN NHAX"/>
    <property type="match status" value="1"/>
</dbReference>
<proteinExistence type="inferred from homology"/>
<feature type="compositionally biased region" description="Basic and acidic residues" evidence="2">
    <location>
        <begin position="332"/>
        <end position="341"/>
    </location>
</feature>
<protein>
    <submittedName>
        <fullName evidence="4">Nucleotide-binding universal stress UspA family protein</fullName>
    </submittedName>
</protein>
<evidence type="ECO:0000256" key="2">
    <source>
        <dbReference type="SAM" id="MobiDB-lite"/>
    </source>
</evidence>
<gene>
    <name evidence="4" type="ORF">CLV54_0657</name>
</gene>
<feature type="region of interest" description="Disordered" evidence="2">
    <location>
        <begin position="316"/>
        <end position="341"/>
    </location>
</feature>
<dbReference type="Proteomes" id="UP000230161">
    <property type="component" value="Unassembled WGS sequence"/>
</dbReference>
<keyword evidence="5" id="KW-1185">Reference proteome</keyword>
<dbReference type="Gene3D" id="3.40.50.620">
    <property type="entry name" value="HUPs"/>
    <property type="match status" value="1"/>
</dbReference>
<dbReference type="InterPro" id="IPR006015">
    <property type="entry name" value="Universal_stress_UspA"/>
</dbReference>
<dbReference type="SUPFAM" id="SSF52402">
    <property type="entry name" value="Adenine nucleotide alpha hydrolases-like"/>
    <property type="match status" value="2"/>
</dbReference>
<dbReference type="CDD" id="cd00293">
    <property type="entry name" value="USP-like"/>
    <property type="match status" value="1"/>
</dbReference>
<evidence type="ECO:0000313" key="4">
    <source>
        <dbReference type="EMBL" id="PJJ65620.1"/>
    </source>
</evidence>
<dbReference type="Pfam" id="PF00582">
    <property type="entry name" value="Usp"/>
    <property type="match status" value="2"/>
</dbReference>
<dbReference type="OrthoDB" id="9772177at2"/>
<name>A0A2M9C514_9MICO</name>
<accession>A0A2M9C514</accession>
<dbReference type="InterPro" id="IPR006016">
    <property type="entry name" value="UspA"/>
</dbReference>
<organism evidence="4 5">
    <name type="scientific">Compostimonas suwonensis</name>
    <dbReference type="NCBI Taxonomy" id="1048394"/>
    <lineage>
        <taxon>Bacteria</taxon>
        <taxon>Bacillati</taxon>
        <taxon>Actinomycetota</taxon>
        <taxon>Actinomycetes</taxon>
        <taxon>Micrococcales</taxon>
        <taxon>Microbacteriaceae</taxon>
        <taxon>Compostimonas</taxon>
    </lineage>
</organism>
<dbReference type="EMBL" id="PGFB01000001">
    <property type="protein sequence ID" value="PJJ65620.1"/>
    <property type="molecule type" value="Genomic_DNA"/>
</dbReference>
<dbReference type="PRINTS" id="PR01438">
    <property type="entry name" value="UNVRSLSTRESS"/>
</dbReference>
<dbReference type="RefSeq" id="WP_100343489.1">
    <property type="nucleotide sequence ID" value="NZ_PGFB01000001.1"/>
</dbReference>
<dbReference type="PANTHER" id="PTHR46268:SF6">
    <property type="entry name" value="UNIVERSAL STRESS PROTEIN UP12"/>
    <property type="match status" value="1"/>
</dbReference>
<sequence length="341" mass="36724">MTPERLIVEDNSKDGGVTGLRLEEARMSDTIVAVWDGSPSSRSALDWAAERARDRGDEVRVIRFLEVSEHQGAGFDDDHRSRAHRELDDEVARISDDAPGVRVRTEVLSGDPLRELHRLSETSALLVVGTPVVESQHIIGGWSLGTRLATTALGTTAVIPEGWDAGGTGIVAGLDRSDASLAAAYFAAREARQHDWPLQLVHAWFAPTVWRRPIEYDDPHLAQIAAEHAEVVSRARARLEIAFPTLQATTLSVNEPAASALLHAKPRPAMIVIGCRGIHSWSRLYSGSVSREVLLNSTVPTLVIGEGAADALIAQYEGDEPRSSAAGSTAAETEKAESTEG</sequence>
<dbReference type="AlphaFoldDB" id="A0A2M9C514"/>
<feature type="domain" description="UspA" evidence="3">
    <location>
        <begin position="27"/>
        <end position="128"/>
    </location>
</feature>
<comment type="caution">
    <text evidence="4">The sequence shown here is derived from an EMBL/GenBank/DDBJ whole genome shotgun (WGS) entry which is preliminary data.</text>
</comment>
<reference evidence="4 5" key="1">
    <citation type="submission" date="2017-11" db="EMBL/GenBank/DDBJ databases">
        <title>Genomic Encyclopedia of Archaeal and Bacterial Type Strains, Phase II (KMG-II): From Individual Species to Whole Genera.</title>
        <authorList>
            <person name="Goeker M."/>
        </authorList>
    </citation>
    <scope>NUCLEOTIDE SEQUENCE [LARGE SCALE GENOMIC DNA]</scope>
    <source>
        <strain evidence="4 5">DSM 25625</strain>
    </source>
</reference>
<dbReference type="InterPro" id="IPR014729">
    <property type="entry name" value="Rossmann-like_a/b/a_fold"/>
</dbReference>
<evidence type="ECO:0000256" key="1">
    <source>
        <dbReference type="ARBA" id="ARBA00008791"/>
    </source>
</evidence>
<comment type="similarity">
    <text evidence="1">Belongs to the universal stress protein A family.</text>
</comment>
<feature type="domain" description="UspA" evidence="3">
    <location>
        <begin position="170"/>
        <end position="304"/>
    </location>
</feature>